<keyword evidence="3 5" id="KW-0375">Hydrogen ion transport</keyword>
<name>A0A7J7J3U1_BUGNE</name>
<dbReference type="PANTHER" id="PTHR10137:SF0">
    <property type="entry name" value="V-TYPE PROTON ATPASE SUBUNIT C"/>
    <property type="match status" value="1"/>
</dbReference>
<protein>
    <recommendedName>
        <fullName evidence="5">V-type proton ATPase subunit C</fullName>
    </recommendedName>
</protein>
<dbReference type="SUPFAM" id="SSF118203">
    <property type="entry name" value="Vacuolar ATP synthase subunit C"/>
    <property type="match status" value="1"/>
</dbReference>
<dbReference type="GO" id="GO:0005765">
    <property type="term" value="C:lysosomal membrane"/>
    <property type="evidence" value="ECO:0007669"/>
    <property type="project" value="TreeGrafter"/>
</dbReference>
<dbReference type="EMBL" id="VXIV02003142">
    <property type="protein sequence ID" value="KAF6020859.1"/>
    <property type="molecule type" value="Genomic_DNA"/>
</dbReference>
<dbReference type="OrthoDB" id="6605928at2759"/>
<comment type="subunit">
    <text evidence="5">V-ATPase is a heteromultimeric enzyme made up of two complexes: the ATP-hydrolytic V1 complex and the proton translocation V0 complex. The V1 complex consists of three catalytic AB heterodimers that form a heterohexamer, three peripheral stalks each consisting of EG heterodimers, one central rotor including subunits D and F, and the regulatory subunits C and H. The proton translocation complex V0 consists of the proton transport subunit a, a ring of proteolipid subunits c9c'', rotary subunit d, subunits e and f, and two accessory subunits.</text>
</comment>
<evidence type="ECO:0000256" key="3">
    <source>
        <dbReference type="ARBA" id="ARBA00022781"/>
    </source>
</evidence>
<gene>
    <name evidence="6" type="ORF">EB796_020847</name>
</gene>
<comment type="caution">
    <text evidence="6">The sequence shown here is derived from an EMBL/GenBank/DDBJ whole genome shotgun (WGS) entry which is preliminary data.</text>
</comment>
<evidence type="ECO:0000256" key="2">
    <source>
        <dbReference type="ARBA" id="ARBA00022448"/>
    </source>
</evidence>
<evidence type="ECO:0000256" key="5">
    <source>
        <dbReference type="RuleBase" id="RU364010"/>
    </source>
</evidence>
<dbReference type="CDD" id="cd14785">
    <property type="entry name" value="V-ATPase_C"/>
    <property type="match status" value="1"/>
</dbReference>
<dbReference type="GO" id="GO:0000221">
    <property type="term" value="C:vacuolar proton-transporting V-type ATPase, V1 domain"/>
    <property type="evidence" value="ECO:0007669"/>
    <property type="project" value="TreeGrafter"/>
</dbReference>
<evidence type="ECO:0000313" key="7">
    <source>
        <dbReference type="Proteomes" id="UP000593567"/>
    </source>
</evidence>
<accession>A0A7J7J3U1</accession>
<comment type="function">
    <text evidence="5">Subunit of the V1 complex of vacuolar(H+)-ATPase (V-ATPase), a multisubunit enzyme composed of a peripheral complex (V1) that hydrolyzes ATP and a membrane integral complex (V0) that translocates protons. V-ATPase is responsible for acidifying and maintaining the pH of intracellular compartments and in some cell types, is targeted to the plasma membrane, where it is responsible for acidifying the extracellular environment. Subunit C is necessary for the assembly of the catalytic sector of the enzyme and is likely to have a specific function in its catalytic activity.</text>
</comment>
<keyword evidence="4 5" id="KW-0406">Ion transport</keyword>
<dbReference type="InterPro" id="IPR004907">
    <property type="entry name" value="ATPase_V1-cplx_csu"/>
</dbReference>
<evidence type="ECO:0000256" key="4">
    <source>
        <dbReference type="ARBA" id="ARBA00023065"/>
    </source>
</evidence>
<dbReference type="AlphaFoldDB" id="A0A7J7J3U1"/>
<dbReference type="PANTHER" id="PTHR10137">
    <property type="entry name" value="V-TYPE PROTON ATPASE SUBUNIT C"/>
    <property type="match status" value="1"/>
</dbReference>
<dbReference type="GO" id="GO:0046961">
    <property type="term" value="F:proton-transporting ATPase activity, rotational mechanism"/>
    <property type="evidence" value="ECO:0007669"/>
    <property type="project" value="InterPro"/>
</dbReference>
<dbReference type="InterPro" id="IPR036132">
    <property type="entry name" value="Vac_ATP_synth_c_sf"/>
</dbReference>
<comment type="similarity">
    <text evidence="1 5">Belongs to the V-ATPase C subunit family.</text>
</comment>
<dbReference type="Pfam" id="PF03223">
    <property type="entry name" value="V-ATPase_C"/>
    <property type="match status" value="1"/>
</dbReference>
<keyword evidence="7" id="KW-1185">Reference proteome</keyword>
<sequence length="113" mass="12952">MTVEEIPTSNQGPLVRWLKVNFSESFTAWVHVKALRVFVESVLRYGLPVNFQAVLMQPHKKSSRKLHEILSAMYAHLDNAGAVSKQDMDIPGFQHLHADYYPYVFYKLDVAMG</sequence>
<evidence type="ECO:0000313" key="6">
    <source>
        <dbReference type="EMBL" id="KAF6020859.1"/>
    </source>
</evidence>
<proteinExistence type="inferred from homology"/>
<dbReference type="Proteomes" id="UP000593567">
    <property type="component" value="Unassembled WGS sequence"/>
</dbReference>
<keyword evidence="2 5" id="KW-0813">Transport</keyword>
<organism evidence="6 7">
    <name type="scientific">Bugula neritina</name>
    <name type="common">Brown bryozoan</name>
    <name type="synonym">Sertularia neritina</name>
    <dbReference type="NCBI Taxonomy" id="10212"/>
    <lineage>
        <taxon>Eukaryota</taxon>
        <taxon>Metazoa</taxon>
        <taxon>Spiralia</taxon>
        <taxon>Lophotrochozoa</taxon>
        <taxon>Bryozoa</taxon>
        <taxon>Gymnolaemata</taxon>
        <taxon>Cheilostomatida</taxon>
        <taxon>Flustrina</taxon>
        <taxon>Buguloidea</taxon>
        <taxon>Bugulidae</taxon>
        <taxon>Bugula</taxon>
    </lineage>
</organism>
<evidence type="ECO:0000256" key="1">
    <source>
        <dbReference type="ARBA" id="ARBA00006138"/>
    </source>
</evidence>
<dbReference type="Gene3D" id="1.20.1460.10">
    <property type="entry name" value="subunit c (vma5p) of the yeast v-atpase, domain 2"/>
    <property type="match status" value="1"/>
</dbReference>
<reference evidence="6" key="1">
    <citation type="submission" date="2020-06" db="EMBL/GenBank/DDBJ databases">
        <title>Draft genome of Bugula neritina, a colonial animal packing powerful symbionts and potential medicines.</title>
        <authorList>
            <person name="Rayko M."/>
        </authorList>
    </citation>
    <scope>NUCLEOTIDE SEQUENCE [LARGE SCALE GENOMIC DNA]</scope>
    <source>
        <strain evidence="6">Kwan_BN1</strain>
    </source>
</reference>